<organism evidence="1 2">
    <name type="scientific">Citrus sinensis</name>
    <name type="common">Sweet orange</name>
    <name type="synonym">Citrus aurantium var. sinensis</name>
    <dbReference type="NCBI Taxonomy" id="2711"/>
    <lineage>
        <taxon>Eukaryota</taxon>
        <taxon>Viridiplantae</taxon>
        <taxon>Streptophyta</taxon>
        <taxon>Embryophyta</taxon>
        <taxon>Tracheophyta</taxon>
        <taxon>Spermatophyta</taxon>
        <taxon>Magnoliopsida</taxon>
        <taxon>eudicotyledons</taxon>
        <taxon>Gunneridae</taxon>
        <taxon>Pentapetalae</taxon>
        <taxon>rosids</taxon>
        <taxon>malvids</taxon>
        <taxon>Sapindales</taxon>
        <taxon>Rutaceae</taxon>
        <taxon>Aurantioideae</taxon>
        <taxon>Citrus</taxon>
    </lineage>
</organism>
<sequence>MTLKTTKEIWDFLKQEYKGNERVKGMQVLNLIREFEMQKMKESETIQEYYDRLFKIVNKVRLLGIDFSDSRVFEATISFLENSRDLSSITLAELLNALQALEQMRLMRQEGYVEGAFQAKSQNNKGGKNKKKQNKDNKLGGFASSNKNSQSSNTHVFSPCPYCKKTNHPQNKCWWRPDAKCHKCGQLGHVERICKTQQQQREANVIKDQLQEEQLFVVSCFATNSSTESWLIDSGCTNHMTYDRELFKELDETTISKVRIGNGAHIAVKSKGTVAIEGHTGLKLIYDVLYVPEINQNLLSVTQLLEKGYKVLFEDKNCVIKDAKDKEVFKVQMKGKSFALDLMKEEHASVHREDNITVLWHKRLGHFYHITLLYMKNNNLVKGLPELEEESPKCAACQYGKQTRIPFQQNKTWRAIQRLQLIHTDVGGPMKTPSLNNSKYYIVFIDDYSRMCYRDVQFFELDNWSWENDKKLEVEENDDTDDENVRGTRSLSDIYQMSANDQKWITAMKDELKIIEKNQTWELVDRPEHKKAIGVKWVYMTKLNPDGSVNKHKARLVVKGYAQMFGELIDRFKEEMKDVFEMTDLGRMTFFLGMQAAKRILRYVKGTIDYGIKFNQVKNFHLHGYSDSDWARCVDDMRSTSGYCFSFGSGIFSWCSKKQEVIAQSTAKAEYVAVAAAVNQALWIKKLMTDLHMEQQEGTQIFVDNQAAISIANNPVFHGKTKHFKIKLYFLREVQRE</sequence>
<dbReference type="Proteomes" id="UP000829398">
    <property type="component" value="Chromosome 9"/>
</dbReference>
<protein>
    <submittedName>
        <fullName evidence="1">Uncharacterized protein</fullName>
    </submittedName>
</protein>
<reference evidence="2" key="1">
    <citation type="journal article" date="2023" name="Hortic. Res.">
        <title>A chromosome-level phased genome enabling allele-level studies in sweet orange: a case study on citrus Huanglongbing tolerance.</title>
        <authorList>
            <person name="Wu B."/>
            <person name="Yu Q."/>
            <person name="Deng Z."/>
            <person name="Duan Y."/>
            <person name="Luo F."/>
            <person name="Gmitter F. Jr."/>
        </authorList>
    </citation>
    <scope>NUCLEOTIDE SEQUENCE [LARGE SCALE GENOMIC DNA]</scope>
    <source>
        <strain evidence="2">cv. Valencia</strain>
    </source>
</reference>
<dbReference type="EMBL" id="CM039178">
    <property type="protein sequence ID" value="KAH9678567.1"/>
    <property type="molecule type" value="Genomic_DNA"/>
</dbReference>
<gene>
    <name evidence="1" type="ORF">KPL71_025767</name>
</gene>
<name>A0ACB8HUX1_CITSI</name>
<evidence type="ECO:0000313" key="2">
    <source>
        <dbReference type="Proteomes" id="UP000829398"/>
    </source>
</evidence>
<proteinExistence type="predicted"/>
<accession>A0ACB8HUX1</accession>
<comment type="caution">
    <text evidence="1">The sequence shown here is derived from an EMBL/GenBank/DDBJ whole genome shotgun (WGS) entry which is preliminary data.</text>
</comment>
<evidence type="ECO:0000313" key="1">
    <source>
        <dbReference type="EMBL" id="KAH9678567.1"/>
    </source>
</evidence>
<keyword evidence="2" id="KW-1185">Reference proteome</keyword>